<evidence type="ECO:0000313" key="1">
    <source>
        <dbReference type="EMBL" id="KAF4506922.1"/>
    </source>
</evidence>
<proteinExistence type="predicted"/>
<reference evidence="1 2" key="1">
    <citation type="journal article" date="2020" name="Genome Biol. Evol.">
        <title>A new high-quality draft genome assembly of the Chinese cordyceps Ophiocordyceps sinensis.</title>
        <authorList>
            <person name="Shu R."/>
            <person name="Zhang J."/>
            <person name="Meng Q."/>
            <person name="Zhang H."/>
            <person name="Zhou G."/>
            <person name="Li M."/>
            <person name="Wu P."/>
            <person name="Zhao Y."/>
            <person name="Chen C."/>
            <person name="Qin Q."/>
        </authorList>
    </citation>
    <scope>NUCLEOTIDE SEQUENCE [LARGE SCALE GENOMIC DNA]</scope>
    <source>
        <strain evidence="1 2">IOZ07</strain>
    </source>
</reference>
<dbReference type="AlphaFoldDB" id="A0A8H4LXL6"/>
<dbReference type="OrthoDB" id="194358at2759"/>
<gene>
    <name evidence="1" type="ORF">G6O67_005607</name>
</gene>
<dbReference type="EMBL" id="JAAVMX010000006">
    <property type="protein sequence ID" value="KAF4506922.1"/>
    <property type="molecule type" value="Genomic_DNA"/>
</dbReference>
<accession>A0A8H4LXL6</accession>
<protein>
    <submittedName>
        <fullName evidence="1">Uncharacterized protein</fullName>
    </submittedName>
</protein>
<sequence length="174" mass="20278">MSPASVFVRIKRQDTAMDRRYWFYIDDSANDDLTLIDVDPLELWDKERATIATPSSSDKSVSQRSLTRFRSKDEQSQDVVVVLELKTSVTVNEELVGRQPWFYVRLASVRSLPETTVDASLELQQLDLRQQLVEILKQQDSLLPDMKKLDWQRRTTMTLLESKRERLATVEKKS</sequence>
<evidence type="ECO:0000313" key="2">
    <source>
        <dbReference type="Proteomes" id="UP000557566"/>
    </source>
</evidence>
<keyword evidence="2" id="KW-1185">Reference proteome</keyword>
<organism evidence="1 2">
    <name type="scientific">Ophiocordyceps sinensis</name>
    <dbReference type="NCBI Taxonomy" id="72228"/>
    <lineage>
        <taxon>Eukaryota</taxon>
        <taxon>Fungi</taxon>
        <taxon>Dikarya</taxon>
        <taxon>Ascomycota</taxon>
        <taxon>Pezizomycotina</taxon>
        <taxon>Sordariomycetes</taxon>
        <taxon>Hypocreomycetidae</taxon>
        <taxon>Hypocreales</taxon>
        <taxon>Ophiocordycipitaceae</taxon>
        <taxon>Ophiocordyceps</taxon>
    </lineage>
</organism>
<name>A0A8H4LXL6_9HYPO</name>
<comment type="caution">
    <text evidence="1">The sequence shown here is derived from an EMBL/GenBank/DDBJ whole genome shotgun (WGS) entry which is preliminary data.</text>
</comment>
<dbReference type="Proteomes" id="UP000557566">
    <property type="component" value="Unassembled WGS sequence"/>
</dbReference>